<dbReference type="SMART" id="SM00086">
    <property type="entry name" value="PAC"/>
    <property type="match status" value="2"/>
</dbReference>
<name>N6WVL4_9GAMM</name>
<dbReference type="EC" id="2.7.7.65" evidence="3"/>
<dbReference type="InterPro" id="IPR000014">
    <property type="entry name" value="PAS"/>
</dbReference>
<comment type="cofactor">
    <cofactor evidence="1">
        <name>Mg(2+)</name>
        <dbReference type="ChEBI" id="CHEBI:18420"/>
    </cofactor>
</comment>
<comment type="subcellular location">
    <subcellularLocation>
        <location evidence="2">Membrane</location>
    </subcellularLocation>
</comment>
<dbReference type="PROSITE" id="PS50887">
    <property type="entry name" value="GGDEF"/>
    <property type="match status" value="1"/>
</dbReference>
<feature type="domain" description="PAS" evidence="9">
    <location>
        <begin position="356"/>
        <end position="413"/>
    </location>
</feature>
<dbReference type="SMART" id="SM01079">
    <property type="entry name" value="CHASE"/>
    <property type="match status" value="1"/>
</dbReference>
<dbReference type="Pfam" id="PF08447">
    <property type="entry name" value="PAS_3"/>
    <property type="match status" value="1"/>
</dbReference>
<dbReference type="SUPFAM" id="SSF55073">
    <property type="entry name" value="Nucleotide cyclase"/>
    <property type="match status" value="1"/>
</dbReference>
<evidence type="ECO:0000256" key="4">
    <source>
        <dbReference type="ARBA" id="ARBA00022692"/>
    </source>
</evidence>
<feature type="domain" description="GGDEF" evidence="12">
    <location>
        <begin position="660"/>
        <end position="789"/>
    </location>
</feature>
<evidence type="ECO:0000256" key="3">
    <source>
        <dbReference type="ARBA" id="ARBA00012528"/>
    </source>
</evidence>
<dbReference type="InterPro" id="IPR050469">
    <property type="entry name" value="Diguanylate_Cyclase"/>
</dbReference>
<dbReference type="Gene3D" id="3.30.450.20">
    <property type="entry name" value="PAS domain"/>
    <property type="match status" value="2"/>
</dbReference>
<evidence type="ECO:0000313" key="14">
    <source>
        <dbReference type="Proteomes" id="UP000013165"/>
    </source>
</evidence>
<keyword evidence="6 8" id="KW-0472">Membrane</keyword>
<dbReference type="InterPro" id="IPR042240">
    <property type="entry name" value="CHASE_sf"/>
</dbReference>
<dbReference type="GO" id="GO:0043709">
    <property type="term" value="P:cell adhesion involved in single-species biofilm formation"/>
    <property type="evidence" value="ECO:0007669"/>
    <property type="project" value="TreeGrafter"/>
</dbReference>
<dbReference type="SMART" id="SM00267">
    <property type="entry name" value="GGDEF"/>
    <property type="match status" value="1"/>
</dbReference>
<evidence type="ECO:0000313" key="13">
    <source>
        <dbReference type="EMBL" id="ENO15077.1"/>
    </source>
</evidence>
<keyword evidence="4 8" id="KW-0812">Transmembrane</keyword>
<dbReference type="InterPro" id="IPR035965">
    <property type="entry name" value="PAS-like_dom_sf"/>
</dbReference>
<dbReference type="InterPro" id="IPR000160">
    <property type="entry name" value="GGDEF_dom"/>
</dbReference>
<dbReference type="InterPro" id="IPR029787">
    <property type="entry name" value="Nucleotide_cyclase"/>
</dbReference>
<evidence type="ECO:0000256" key="2">
    <source>
        <dbReference type="ARBA" id="ARBA00004370"/>
    </source>
</evidence>
<dbReference type="PROSITE" id="PS50112">
    <property type="entry name" value="PAS"/>
    <property type="match status" value="1"/>
</dbReference>
<dbReference type="InterPro" id="IPR043128">
    <property type="entry name" value="Rev_trsase/Diguanyl_cyclase"/>
</dbReference>
<dbReference type="PROSITE" id="PS50839">
    <property type="entry name" value="CHASE"/>
    <property type="match status" value="1"/>
</dbReference>
<dbReference type="InterPro" id="IPR006189">
    <property type="entry name" value="CHASE_dom"/>
</dbReference>
<dbReference type="OrthoDB" id="5620448at2"/>
<evidence type="ECO:0000259" key="11">
    <source>
        <dbReference type="PROSITE" id="PS50839"/>
    </source>
</evidence>
<evidence type="ECO:0000256" key="6">
    <source>
        <dbReference type="ARBA" id="ARBA00023136"/>
    </source>
</evidence>
<dbReference type="NCBIfam" id="TIGR00229">
    <property type="entry name" value="sensory_box"/>
    <property type="match status" value="1"/>
</dbReference>
<dbReference type="Proteomes" id="UP000013165">
    <property type="component" value="Unassembled WGS sequence"/>
</dbReference>
<dbReference type="CDD" id="cd01949">
    <property type="entry name" value="GGDEF"/>
    <property type="match status" value="1"/>
</dbReference>
<dbReference type="NCBIfam" id="TIGR00254">
    <property type="entry name" value="GGDEF"/>
    <property type="match status" value="1"/>
</dbReference>
<evidence type="ECO:0000259" key="10">
    <source>
        <dbReference type="PROSITE" id="PS50113"/>
    </source>
</evidence>
<sequence>MAIASRLNFRRALVQGWPVLLVLAAGVLLTFILARQAAEAELQIVESRFDQAARSRILLVEQLIDAQLRELDALRRFITLESELTRQEFEALTRLSGHVEMTMAWTENVSASHLDRYLDRMARYYDNQYRLRLPPSVEPLGGGDVPRHFPITYQKTSVPGADLVGMDTSHLPTRVKAYEQAMATGAAVLVAGIRTLDDPNDKTGILVFSPVFHQGEGVSAADRHYGSLRGFVALGLRLNDLAALVSEVHGNSAEIDLYFSEFISNGSGHSVGFPPPGGIPASLSFVREVEVADGAVTVVGLPRHPEDWAPRPTQWAVWLIGIVASGLAAAYLALLLVQRSRAVRMVRERTEELRQTNTFLFGILESAENVAIVSSDSHGTITLFNRGAERLLGYEADEVVGRQTPIVFHEPEELQVWSKQLTENAGRRVEGFDIFVACIEQGFERSQRWTYVRKDGERRIVQLTLSVMRDEGGEAAGYLGIAVDMTDYLRAVDALEDNNRLLQNLTANVPGAIYQYLMRPDGTSCFPYISDGVQRIFEVSPREANRSAKTALARVHPSDIEAVKRSVEKSRQGLVPWVIEFRVQLPEHGERWVRGESRPRRLNDGSTLWHGYISDVTEMKKLELQLREQATIDPLTGTFNRRHLETHWQREIARTQRKGVSFSLIMLDIDHFKHINDTYGHDMGDEALIRLGRMLRKDVRSTDVVYRLGGEEFLVLCEDTDLGGAHELAQMLLDRLRQLVMPSDLRVTASFSVIEVLADEGMPAAFKRLDALLYEAKANGRNQVMAAPMEPIA</sequence>
<feature type="domain" description="PAC" evidence="10">
    <location>
        <begin position="445"/>
        <end position="497"/>
    </location>
</feature>
<dbReference type="FunFam" id="3.30.70.270:FF:000001">
    <property type="entry name" value="Diguanylate cyclase domain protein"/>
    <property type="match status" value="1"/>
</dbReference>
<dbReference type="Pfam" id="PF03924">
    <property type="entry name" value="CHASE"/>
    <property type="match status" value="1"/>
</dbReference>
<feature type="transmembrane region" description="Helical" evidence="8">
    <location>
        <begin position="315"/>
        <end position="337"/>
    </location>
</feature>
<feature type="domain" description="PAC" evidence="10">
    <location>
        <begin position="577"/>
        <end position="628"/>
    </location>
</feature>
<keyword evidence="14" id="KW-1185">Reference proteome</keyword>
<comment type="caution">
    <text evidence="13">The sequence shown here is derived from an EMBL/GenBank/DDBJ whole genome shotgun (WGS) entry which is preliminary data.</text>
</comment>
<feature type="domain" description="CHASE" evidence="11">
    <location>
        <begin position="146"/>
        <end position="259"/>
    </location>
</feature>
<dbReference type="Pfam" id="PF00990">
    <property type="entry name" value="GGDEF"/>
    <property type="match status" value="1"/>
</dbReference>
<proteinExistence type="predicted"/>
<dbReference type="Pfam" id="PF13426">
    <property type="entry name" value="PAS_9"/>
    <property type="match status" value="1"/>
</dbReference>
<evidence type="ECO:0000256" key="1">
    <source>
        <dbReference type="ARBA" id="ARBA00001946"/>
    </source>
</evidence>
<dbReference type="InterPro" id="IPR000700">
    <property type="entry name" value="PAS-assoc_C"/>
</dbReference>
<dbReference type="SUPFAM" id="SSF55785">
    <property type="entry name" value="PYP-like sensor domain (PAS domain)"/>
    <property type="match status" value="2"/>
</dbReference>
<dbReference type="GO" id="GO:1902201">
    <property type="term" value="P:negative regulation of bacterial-type flagellum-dependent cell motility"/>
    <property type="evidence" value="ECO:0007669"/>
    <property type="project" value="TreeGrafter"/>
</dbReference>
<dbReference type="Gene3D" id="3.30.450.350">
    <property type="entry name" value="CHASE domain"/>
    <property type="match status" value="1"/>
</dbReference>
<evidence type="ECO:0000259" key="9">
    <source>
        <dbReference type="PROSITE" id="PS50112"/>
    </source>
</evidence>
<dbReference type="PATRIC" id="fig|626887.3.peg.1387"/>
<organism evidence="13 14">
    <name type="scientific">Marinobacter nanhaiticus D15-8W</name>
    <dbReference type="NCBI Taxonomy" id="626887"/>
    <lineage>
        <taxon>Bacteria</taxon>
        <taxon>Pseudomonadati</taxon>
        <taxon>Pseudomonadota</taxon>
        <taxon>Gammaproteobacteria</taxon>
        <taxon>Pseudomonadales</taxon>
        <taxon>Marinobacteraceae</taxon>
        <taxon>Marinobacter</taxon>
    </lineage>
</organism>
<dbReference type="EMBL" id="APLQ01000011">
    <property type="protein sequence ID" value="ENO15077.1"/>
    <property type="molecule type" value="Genomic_DNA"/>
</dbReference>
<dbReference type="GO" id="GO:0007165">
    <property type="term" value="P:signal transduction"/>
    <property type="evidence" value="ECO:0007669"/>
    <property type="project" value="UniProtKB-ARBA"/>
</dbReference>
<evidence type="ECO:0000259" key="12">
    <source>
        <dbReference type="PROSITE" id="PS50887"/>
    </source>
</evidence>
<dbReference type="SMART" id="SM00091">
    <property type="entry name" value="PAS"/>
    <property type="match status" value="2"/>
</dbReference>
<dbReference type="Gene3D" id="3.30.70.270">
    <property type="match status" value="1"/>
</dbReference>
<dbReference type="HOGENOM" id="CLU_000445_11_4_6"/>
<dbReference type="GO" id="GO:0005886">
    <property type="term" value="C:plasma membrane"/>
    <property type="evidence" value="ECO:0007669"/>
    <property type="project" value="TreeGrafter"/>
</dbReference>
<dbReference type="PANTHER" id="PTHR45138">
    <property type="entry name" value="REGULATORY COMPONENTS OF SENSORY TRANSDUCTION SYSTEM"/>
    <property type="match status" value="1"/>
</dbReference>
<gene>
    <name evidence="13" type="ORF">J057_07001</name>
</gene>
<dbReference type="PROSITE" id="PS50113">
    <property type="entry name" value="PAC"/>
    <property type="match status" value="2"/>
</dbReference>
<keyword evidence="5 8" id="KW-1133">Transmembrane helix</keyword>
<dbReference type="CDD" id="cd00130">
    <property type="entry name" value="PAS"/>
    <property type="match status" value="2"/>
</dbReference>
<comment type="catalytic activity">
    <reaction evidence="7">
        <text>2 GTP = 3',3'-c-di-GMP + 2 diphosphate</text>
        <dbReference type="Rhea" id="RHEA:24898"/>
        <dbReference type="ChEBI" id="CHEBI:33019"/>
        <dbReference type="ChEBI" id="CHEBI:37565"/>
        <dbReference type="ChEBI" id="CHEBI:58805"/>
        <dbReference type="EC" id="2.7.7.65"/>
    </reaction>
</comment>
<dbReference type="GO" id="GO:0052621">
    <property type="term" value="F:diguanylate cyclase activity"/>
    <property type="evidence" value="ECO:0007669"/>
    <property type="project" value="UniProtKB-EC"/>
</dbReference>
<dbReference type="RefSeq" id="WP_004579373.1">
    <property type="nucleotide sequence ID" value="NZ_AP028878.1"/>
</dbReference>
<reference evidence="13 14" key="1">
    <citation type="journal article" date="2013" name="Genome Announc.">
        <title>Genome Sequence of the Polycyclic Aromatic Hydrocarbon-Degrading Bacterium Strain Marinobacter nanhaiticus D15-8WT.</title>
        <authorList>
            <person name="Cui Z."/>
            <person name="Gao W."/>
            <person name="Li Q."/>
            <person name="Xu G."/>
            <person name="Zheng L."/>
        </authorList>
    </citation>
    <scope>NUCLEOTIDE SEQUENCE [LARGE SCALE GENOMIC DNA]</scope>
    <source>
        <strain evidence="13 14">D15-8W</strain>
    </source>
</reference>
<dbReference type="AlphaFoldDB" id="N6WVL4"/>
<dbReference type="InterPro" id="IPR001610">
    <property type="entry name" value="PAC"/>
</dbReference>
<accession>N6WVL4</accession>
<dbReference type="eggNOG" id="COG3706">
    <property type="taxonomic scope" value="Bacteria"/>
</dbReference>
<evidence type="ECO:0000256" key="7">
    <source>
        <dbReference type="ARBA" id="ARBA00034247"/>
    </source>
</evidence>
<protein>
    <recommendedName>
        <fullName evidence="3">diguanylate cyclase</fullName>
        <ecNumber evidence="3">2.7.7.65</ecNumber>
    </recommendedName>
</protein>
<dbReference type="STRING" id="626887.J057_07001"/>
<evidence type="ECO:0000256" key="8">
    <source>
        <dbReference type="SAM" id="Phobius"/>
    </source>
</evidence>
<evidence type="ECO:0000256" key="5">
    <source>
        <dbReference type="ARBA" id="ARBA00022989"/>
    </source>
</evidence>
<dbReference type="PANTHER" id="PTHR45138:SF9">
    <property type="entry name" value="DIGUANYLATE CYCLASE DGCM-RELATED"/>
    <property type="match status" value="1"/>
</dbReference>
<dbReference type="InterPro" id="IPR013655">
    <property type="entry name" value="PAS_fold_3"/>
</dbReference>